<name>B4SBH1_PELPB</name>
<gene>
    <name evidence="1" type="ordered locus">Ppha_1793</name>
</gene>
<evidence type="ECO:0000313" key="1">
    <source>
        <dbReference type="EMBL" id="ACF44025.1"/>
    </source>
</evidence>
<reference evidence="1 2" key="1">
    <citation type="submission" date="2008-06" db="EMBL/GenBank/DDBJ databases">
        <title>Complete sequence of Pelodictyon phaeoclathratiforme BU-1.</title>
        <authorList>
            <consortium name="US DOE Joint Genome Institute"/>
            <person name="Lucas S."/>
            <person name="Copeland A."/>
            <person name="Lapidus A."/>
            <person name="Glavina del Rio T."/>
            <person name="Dalin E."/>
            <person name="Tice H."/>
            <person name="Bruce D."/>
            <person name="Goodwin L."/>
            <person name="Pitluck S."/>
            <person name="Schmutz J."/>
            <person name="Larimer F."/>
            <person name="Land M."/>
            <person name="Hauser L."/>
            <person name="Kyrpides N."/>
            <person name="Mikhailova N."/>
            <person name="Liu Z."/>
            <person name="Li T."/>
            <person name="Zhao F."/>
            <person name="Overmann J."/>
            <person name="Bryant D.A."/>
            <person name="Richardson P."/>
        </authorList>
    </citation>
    <scope>NUCLEOTIDE SEQUENCE [LARGE SCALE GENOMIC DNA]</scope>
    <source>
        <strain evidence="2">DSM 5477 / BU-1</strain>
    </source>
</reference>
<evidence type="ECO:0000313" key="2">
    <source>
        <dbReference type="Proteomes" id="UP000002724"/>
    </source>
</evidence>
<evidence type="ECO:0008006" key="3">
    <source>
        <dbReference type="Google" id="ProtNLM"/>
    </source>
</evidence>
<dbReference type="Proteomes" id="UP000002724">
    <property type="component" value="Chromosome"/>
</dbReference>
<protein>
    <recommendedName>
        <fullName evidence="3">DUF2971 domain-containing protein</fullName>
    </recommendedName>
</protein>
<sequence length="269" mass="31404">MSVETFIDNQEPTDPKSPVWRYVEFCKLRDLVQNRQLYLCRSDKFEDQDEGLPPFEYVQHALNLNPYDLNDIQERDHAIGYLAQVRQSFYVNCWHLDIGETAMMWRRYGKDGVAIVSRYDLLKQVLHPLDDKVMVGLIRYGTKHLTGWNVIQFMTTKREKYSLEREVRAMIWLTDTGDNMNRHYDKDNRPHDRPIYSPPPTLPEGIRREINVGSLITEVVVSPFAPASRLAEVRTLLADAEIAAEVRESKLTPFQSLIPNEDELRGFMT</sequence>
<dbReference type="HOGENOM" id="CLU_073012_0_0_10"/>
<dbReference type="AlphaFoldDB" id="B4SBH1"/>
<proteinExistence type="predicted"/>
<keyword evidence="2" id="KW-1185">Reference proteome</keyword>
<accession>B4SBH1</accession>
<dbReference type="EMBL" id="CP001110">
    <property type="protein sequence ID" value="ACF44025.1"/>
    <property type="molecule type" value="Genomic_DNA"/>
</dbReference>
<dbReference type="KEGG" id="pph:Ppha_1793"/>
<organism evidence="1 2">
    <name type="scientific">Pelodictyon phaeoclathratiforme (strain DSM 5477 / BU-1)</name>
    <dbReference type="NCBI Taxonomy" id="324925"/>
    <lineage>
        <taxon>Bacteria</taxon>
        <taxon>Pseudomonadati</taxon>
        <taxon>Chlorobiota</taxon>
        <taxon>Chlorobiia</taxon>
        <taxon>Chlorobiales</taxon>
        <taxon>Chlorobiaceae</taxon>
        <taxon>Chlorobium/Pelodictyon group</taxon>
        <taxon>Pelodictyon</taxon>
    </lineage>
</organism>
<dbReference type="STRING" id="324925.Ppha_1793"/>